<dbReference type="PANTHER" id="PTHR48267:SF1">
    <property type="entry name" value="BILIRUBIN OXIDASE"/>
    <property type="match status" value="1"/>
</dbReference>
<dbReference type="PROSITE" id="PS00080">
    <property type="entry name" value="MULTICOPPER_OXIDASE2"/>
    <property type="match status" value="1"/>
</dbReference>
<dbReference type="NCBIfam" id="NF008205">
    <property type="entry name" value="PRK10965.1"/>
    <property type="match status" value="1"/>
</dbReference>
<dbReference type="InterPro" id="IPR045087">
    <property type="entry name" value="Cu-oxidase_fam"/>
</dbReference>
<dbReference type="OrthoDB" id="9757546at2"/>
<keyword evidence="2" id="KW-0479">Metal-binding</keyword>
<proteinExistence type="predicted"/>
<feature type="domain" description="Plastocyanin-like" evidence="9">
    <location>
        <begin position="236"/>
        <end position="306"/>
    </location>
</feature>
<keyword evidence="13" id="KW-1185">Reference proteome</keyword>
<reference evidence="12 13" key="1">
    <citation type="submission" date="2018-01" db="EMBL/GenBank/DDBJ databases">
        <title>Genomic Encyclopedia of Archaeal and Bacterial Type Strains, Phase II (KMG-II): from individual species to whole genera.</title>
        <authorList>
            <person name="Goeker M."/>
        </authorList>
    </citation>
    <scope>NUCLEOTIDE SEQUENCE [LARGE SCALE GENOMIC DNA]</scope>
    <source>
        <strain evidence="12 13">DSM 17023</strain>
    </source>
</reference>
<dbReference type="CDD" id="cd13890">
    <property type="entry name" value="CuRO_3_CueO_FtsP"/>
    <property type="match status" value="1"/>
</dbReference>
<dbReference type="InterPro" id="IPR011706">
    <property type="entry name" value="Cu-oxidase_C"/>
</dbReference>
<evidence type="ECO:0000256" key="2">
    <source>
        <dbReference type="ARBA" id="ARBA00022723"/>
    </source>
</evidence>
<feature type="domain" description="Plastocyanin-like" evidence="10">
    <location>
        <begin position="413"/>
        <end position="526"/>
    </location>
</feature>
<dbReference type="AlphaFoldDB" id="A0A2S3UYT1"/>
<dbReference type="InterPro" id="IPR006311">
    <property type="entry name" value="TAT_signal"/>
</dbReference>
<evidence type="ECO:0000256" key="3">
    <source>
        <dbReference type="ARBA" id="ARBA00023002"/>
    </source>
</evidence>
<comment type="subunit">
    <text evidence="1">Monomer.</text>
</comment>
<sequence length="527" mass="57513">MMPSVLFRPNINRRAFLAGTAGTLVLPGLLTGMARAATERPSLPIPQQLFPDSKGNISLRTVAGEMSFIDGMKTPTYGINGPYLGPAIRVRRGDTVAMNVRNELDEPITMHWHGLKIPGKDDGGPAEAIAPGASWEPRLNIDQPAATCWFHPHYYPTTAEQVIKGLAGLFLIDDDEADALGLPSEWGVDDIPIILQDRRFNKDGSFFHRFNMAAITVGYVGDTMLVNGAVYPQARTAKGWLRLRILNGSNARSYKLALSGGKSFFVVGSDGGLLSEPVELKDLMVNAGERYELLVDARDGNTFDLMTLPVDQMAMNLPPFDKALAVMTFRPEDKDGKGRLPDALVTLPPLANLPADAKTQKLVFGMNMDKEGMGIFMKAGLPKLMENGEVNAEIAAAVTRLLVDGPKLPEDVQLSANTINGKSFALDKVNFDVAMNQEQRWVFSEGTDAMEHPVHVHGCQYRIVSVNGKAPPAYMAGWKDTASISKGGTVEIQVRFDYPATRDRPYMAHCHILEHEDSGMMAAFTVS</sequence>
<organism evidence="12 13">
    <name type="scientific">Roseibium marinum</name>
    <dbReference type="NCBI Taxonomy" id="281252"/>
    <lineage>
        <taxon>Bacteria</taxon>
        <taxon>Pseudomonadati</taxon>
        <taxon>Pseudomonadota</taxon>
        <taxon>Alphaproteobacteria</taxon>
        <taxon>Hyphomicrobiales</taxon>
        <taxon>Stappiaceae</taxon>
        <taxon>Roseibium</taxon>
    </lineage>
</organism>
<gene>
    <name evidence="12" type="ORF">CLV41_102294</name>
</gene>
<dbReference type="InterPro" id="IPR008972">
    <property type="entry name" value="Cupredoxin"/>
</dbReference>
<protein>
    <recommendedName>
        <fullName evidence="5">Multicopper oxidase CueO</fullName>
        <ecNumber evidence="4">1.16.3.4</ecNumber>
    </recommendedName>
    <alternativeName>
        <fullName evidence="6">Copper efflux oxidase</fullName>
    </alternativeName>
    <alternativeName>
        <fullName evidence="7">Cuprous oxidase</fullName>
    </alternativeName>
</protein>
<evidence type="ECO:0000256" key="7">
    <source>
        <dbReference type="ARBA" id="ARBA00043090"/>
    </source>
</evidence>
<evidence type="ECO:0000259" key="10">
    <source>
        <dbReference type="Pfam" id="PF07731"/>
    </source>
</evidence>
<dbReference type="Pfam" id="PF00394">
    <property type="entry name" value="Cu-oxidase"/>
    <property type="match status" value="1"/>
</dbReference>
<dbReference type="EMBL" id="PPCN01000002">
    <property type="protein sequence ID" value="POF32888.1"/>
    <property type="molecule type" value="Genomic_DNA"/>
</dbReference>
<dbReference type="PROSITE" id="PS51318">
    <property type="entry name" value="TAT"/>
    <property type="match status" value="1"/>
</dbReference>
<dbReference type="SUPFAM" id="SSF49503">
    <property type="entry name" value="Cupredoxins"/>
    <property type="match status" value="3"/>
</dbReference>
<dbReference type="EC" id="1.16.3.4" evidence="4"/>
<evidence type="ECO:0000313" key="12">
    <source>
        <dbReference type="EMBL" id="POF32888.1"/>
    </source>
</evidence>
<dbReference type="CDD" id="cd04232">
    <property type="entry name" value="CuRO_1_CueO_FtsP"/>
    <property type="match status" value="1"/>
</dbReference>
<dbReference type="InterPro" id="IPR011707">
    <property type="entry name" value="Cu-oxidase-like_N"/>
</dbReference>
<dbReference type="PANTHER" id="PTHR48267">
    <property type="entry name" value="CUPREDOXIN SUPERFAMILY PROTEIN"/>
    <property type="match status" value="1"/>
</dbReference>
<dbReference type="Gene3D" id="2.60.40.420">
    <property type="entry name" value="Cupredoxins - blue copper proteins"/>
    <property type="match status" value="3"/>
</dbReference>
<evidence type="ECO:0000256" key="5">
    <source>
        <dbReference type="ARBA" id="ARBA00041027"/>
    </source>
</evidence>
<evidence type="ECO:0000256" key="6">
    <source>
        <dbReference type="ARBA" id="ARBA00042896"/>
    </source>
</evidence>
<dbReference type="InterPro" id="IPR001117">
    <property type="entry name" value="Cu-oxidase_2nd"/>
</dbReference>
<dbReference type="InterPro" id="IPR002355">
    <property type="entry name" value="Cu_oxidase_Cu_BS"/>
</dbReference>
<evidence type="ECO:0000256" key="8">
    <source>
        <dbReference type="ARBA" id="ARBA00048092"/>
    </source>
</evidence>
<name>A0A2S3UYT1_9HYPH</name>
<accession>A0A2S3UYT1</accession>
<dbReference type="Pfam" id="PF07732">
    <property type="entry name" value="Cu-oxidase_3"/>
    <property type="match status" value="1"/>
</dbReference>
<evidence type="ECO:0000313" key="13">
    <source>
        <dbReference type="Proteomes" id="UP000236959"/>
    </source>
</evidence>
<evidence type="ECO:0000256" key="1">
    <source>
        <dbReference type="ARBA" id="ARBA00011245"/>
    </source>
</evidence>
<evidence type="ECO:0000259" key="11">
    <source>
        <dbReference type="Pfam" id="PF07732"/>
    </source>
</evidence>
<dbReference type="CDD" id="cd13867">
    <property type="entry name" value="CuRO_2_CueO_FtsP"/>
    <property type="match status" value="1"/>
</dbReference>
<dbReference type="Proteomes" id="UP000236959">
    <property type="component" value="Unassembled WGS sequence"/>
</dbReference>
<evidence type="ECO:0000259" key="9">
    <source>
        <dbReference type="Pfam" id="PF00394"/>
    </source>
</evidence>
<dbReference type="Pfam" id="PF07731">
    <property type="entry name" value="Cu-oxidase_2"/>
    <property type="match status" value="1"/>
</dbReference>
<dbReference type="GO" id="GO:0005507">
    <property type="term" value="F:copper ion binding"/>
    <property type="evidence" value="ECO:0007669"/>
    <property type="project" value="InterPro"/>
</dbReference>
<comment type="catalytic activity">
    <reaction evidence="8">
        <text>4 Cu(+) + O2 + 4 H(+) = 4 Cu(2+) + 2 H2O</text>
        <dbReference type="Rhea" id="RHEA:30083"/>
        <dbReference type="ChEBI" id="CHEBI:15377"/>
        <dbReference type="ChEBI" id="CHEBI:15378"/>
        <dbReference type="ChEBI" id="CHEBI:15379"/>
        <dbReference type="ChEBI" id="CHEBI:29036"/>
        <dbReference type="ChEBI" id="CHEBI:49552"/>
        <dbReference type="EC" id="1.16.3.4"/>
    </reaction>
    <physiologicalReaction direction="left-to-right" evidence="8">
        <dbReference type="Rhea" id="RHEA:30084"/>
    </physiologicalReaction>
</comment>
<feature type="domain" description="Plastocyanin-like" evidence="11">
    <location>
        <begin position="65"/>
        <end position="176"/>
    </location>
</feature>
<comment type="caution">
    <text evidence="12">The sequence shown here is derived from an EMBL/GenBank/DDBJ whole genome shotgun (WGS) entry which is preliminary data.</text>
</comment>
<dbReference type="GO" id="GO:0016491">
    <property type="term" value="F:oxidoreductase activity"/>
    <property type="evidence" value="ECO:0007669"/>
    <property type="project" value="UniProtKB-KW"/>
</dbReference>
<evidence type="ECO:0000256" key="4">
    <source>
        <dbReference type="ARBA" id="ARBA00038978"/>
    </source>
</evidence>
<keyword evidence="3" id="KW-0560">Oxidoreductase</keyword>